<keyword evidence="2" id="KW-1185">Reference proteome</keyword>
<gene>
    <name evidence="1" type="ORF">SCALOS_LOCUS6986</name>
</gene>
<name>A0ACA9MMZ5_9GLOM</name>
<dbReference type="EMBL" id="CAJVPM010014716">
    <property type="protein sequence ID" value="CAG8602837.1"/>
    <property type="molecule type" value="Genomic_DNA"/>
</dbReference>
<organism evidence="1 2">
    <name type="scientific">Scutellospora calospora</name>
    <dbReference type="NCBI Taxonomy" id="85575"/>
    <lineage>
        <taxon>Eukaryota</taxon>
        <taxon>Fungi</taxon>
        <taxon>Fungi incertae sedis</taxon>
        <taxon>Mucoromycota</taxon>
        <taxon>Glomeromycotina</taxon>
        <taxon>Glomeromycetes</taxon>
        <taxon>Diversisporales</taxon>
        <taxon>Gigasporaceae</taxon>
        <taxon>Scutellospora</taxon>
    </lineage>
</organism>
<dbReference type="Proteomes" id="UP000789860">
    <property type="component" value="Unassembled WGS sequence"/>
</dbReference>
<feature type="non-terminal residue" evidence="1">
    <location>
        <position position="70"/>
    </location>
</feature>
<reference evidence="1" key="1">
    <citation type="submission" date="2021-06" db="EMBL/GenBank/DDBJ databases">
        <authorList>
            <person name="Kallberg Y."/>
            <person name="Tangrot J."/>
            <person name="Rosling A."/>
        </authorList>
    </citation>
    <scope>NUCLEOTIDE SEQUENCE</scope>
    <source>
        <strain evidence="1">AU212A</strain>
    </source>
</reference>
<proteinExistence type="predicted"/>
<accession>A0ACA9MMZ5</accession>
<comment type="caution">
    <text evidence="1">The sequence shown here is derived from an EMBL/GenBank/DDBJ whole genome shotgun (WGS) entry which is preliminary data.</text>
</comment>
<protein>
    <submittedName>
        <fullName evidence="1">5773_t:CDS:1</fullName>
    </submittedName>
</protein>
<sequence length="70" mass="7889">MIYDPNTFSNINEVKTTHLELNFNVDFESKIIESVVSLKLVTLTNDVNEVILDTSYLNIKSVSLSGVQLK</sequence>
<evidence type="ECO:0000313" key="2">
    <source>
        <dbReference type="Proteomes" id="UP000789860"/>
    </source>
</evidence>
<evidence type="ECO:0000313" key="1">
    <source>
        <dbReference type="EMBL" id="CAG8602837.1"/>
    </source>
</evidence>